<gene>
    <name evidence="8" type="ORF">SAMN06273572_105171</name>
</gene>
<organism evidence="8 9">
    <name type="scientific">Pontivivens marinum</name>
    <dbReference type="NCBI Taxonomy" id="1690039"/>
    <lineage>
        <taxon>Bacteria</taxon>
        <taxon>Pseudomonadati</taxon>
        <taxon>Pseudomonadota</taxon>
        <taxon>Alphaproteobacteria</taxon>
        <taxon>Rhodobacterales</taxon>
        <taxon>Paracoccaceae</taxon>
        <taxon>Pontivivens</taxon>
    </lineage>
</organism>
<dbReference type="RefSeq" id="WP_097930626.1">
    <property type="nucleotide sequence ID" value="NZ_OCTN01000005.1"/>
</dbReference>
<evidence type="ECO:0000313" key="8">
    <source>
        <dbReference type="EMBL" id="SOH94747.1"/>
    </source>
</evidence>
<dbReference type="PANTHER" id="PTHR36985:SF1">
    <property type="entry name" value="TRANSLOCATION AND ASSEMBLY MODULE SUBUNIT TAMB"/>
    <property type="match status" value="1"/>
</dbReference>
<dbReference type="EMBL" id="OCTN01000005">
    <property type="protein sequence ID" value="SOH94747.1"/>
    <property type="molecule type" value="Genomic_DNA"/>
</dbReference>
<evidence type="ECO:0000256" key="5">
    <source>
        <dbReference type="SAM" id="MobiDB-lite"/>
    </source>
</evidence>
<dbReference type="PANTHER" id="PTHR36985">
    <property type="entry name" value="TRANSLOCATION AND ASSEMBLY MODULE SUBUNIT TAMB"/>
    <property type="match status" value="1"/>
</dbReference>
<evidence type="ECO:0000256" key="3">
    <source>
        <dbReference type="ARBA" id="ARBA00022989"/>
    </source>
</evidence>
<sequence>MRIFAVLLIWLSTVLPATAQSSIFDLDNRLVQFALSQISSPGSFEITADLVEDAEGATRLNGVKISDGTGVWMTIDQLVVDWSATAILRGQLNLSRIIVRGLDMTRAPSANAEAPELDVQATQGTPSPFDWPRAPIPVIVEAMTLEDIRIGPDVMGQTLTFDGQGSARDQGDEQTVEMTITRTDEIDGEIALTYLRDFAAETLGIDLTAREEAGGIVALLAGFPEDSASAVTVSGNGPRDDWQLTFDAETDDVFAAQGEATVSYVEPLGVSADFTLVPGPQISPTVRAVTGERAQLDVAIVQGEDRVLRIDALQLDSPALQLTGRGSFDMETRTSDLAIVLDGQRELSDLVEGLAFERFGFDGQVTGPPEDLTAQGMASLTDFQSALVDAQQVSLTVDARRIGERLRVTADGTGTGLRLDEVDADTVGEATLRIDVVQDGDLIELNTARLNSPLISFSAQGTTDLAFQNADMSVDLSADNVSQIARAYGQDATGGLVISGEVARVEGVLNGQLSGRVADFRSPAADLDSLDLTVYLGQLGEDISIALDSSATGLRLDQLEAGLIGPARIEAQATLGAELLQLNSLTLRSTPLDITVSGSQEVETGLTQFELRAQTGEAEPFALAYGVDASGRLNLQAEGSLTDGVLSSTLNANFLQPRFADQASAEQLTLSANVIGSSEIGYTVQNVIEATELATADIPASTIGPVQITSEARFIDGILDVQQLDVSSRVLNATGAAQYALDTGDGTARLNAELPQLGPLADAFGQSAAGAVTLSAQASSTDGIVQAELQTQLRGGAYADLADIGQADIRIGVNGPLDDFALTADANITGLRVDRLTPDLLGPVTLSATAQITDSALATAQADLSSDVLTATLTPRDGGQVLDYALRSDDIAQLAAAYDAQASGYLSADGTVTLGDVAAVSGALELRDLIVSQNTLGTLSLNHEVTLGDAIEARVGLQGSGGLLSNTNITTRISLAGDALAVRDLSGTLVGQQLTGRADVDLSTLLTEASLNLSAADLSTLPVADLVGTGTGQITLTRSGGQQNADLSLTLSNAGTGATTANNTTLQANAVDLLSGDPRVTANVTVKGVDAGTAQINTATVTANGTLSDLNLTATARGEAAGRDLSLDTTAQVALDGPTTNVTVTELTTALGDAQISLSEPLRISVAGGVVNANNIDITLPGDGRLTGDVQMIGGGLVGSLSAVAIDLGTVAEDADISVLAGRLDAEATFDTRATRASATLEGTLIDFVGSDVLEEGLTVDADFGATWNGRIVQADARIEGGFDEPFEMSASIPVIASANSPIPQPAMNQPVSATVRWAGEVRPLWAFVPAPGQILSGLATLDLDIDGTLAAPRVGGNVSLSDGRYENLDAGVILTELTLISDIDPAGNLAFTLQGSDGGSGFLSGEVNLTTADGPLEVISEFVVEEAVLIRRDDLTAQISGTVGVNGPLNALDITGALNIDRAEVRLVNASATEIVTLGDVHILGQPVEEETSNAPTSISLNIDIRAANGLFVRGRGLESEWELALDIRGTAAQPRVTGEIERLRGSFSLIGRSFDLTEGKFTLDGGSTIDPRIYVVLTRTDDDLTGQIIVSGSASNPSISFASQPALPEEEVLPQLLFGQSQQSLNAGQALQLASGLATLLSGNSGPFDVARGALGVDVFQLDAGEGGEGSSLTVGKTLGQGVFVGAETALDGSGENTVVIELDVIRNVVIDARIAAGEGSSSLGITYSRDF</sequence>
<proteinExistence type="predicted"/>
<feature type="signal peptide" evidence="6">
    <location>
        <begin position="1"/>
        <end position="19"/>
    </location>
</feature>
<reference evidence="9" key="1">
    <citation type="submission" date="2017-09" db="EMBL/GenBank/DDBJ databases">
        <authorList>
            <person name="Varghese N."/>
            <person name="Submissions S."/>
        </authorList>
    </citation>
    <scope>NUCLEOTIDE SEQUENCE [LARGE SCALE GENOMIC DNA]</scope>
    <source>
        <strain evidence="9">C7</strain>
    </source>
</reference>
<evidence type="ECO:0000256" key="6">
    <source>
        <dbReference type="SAM" id="SignalP"/>
    </source>
</evidence>
<comment type="subcellular location">
    <subcellularLocation>
        <location evidence="1">Membrane</location>
        <topology evidence="1">Single-pass membrane protein</topology>
    </subcellularLocation>
</comment>
<accession>A0A2C9CU03</accession>
<name>A0A2C9CU03_9RHOB</name>
<feature type="domain" description="Translocation and assembly module TamB C-terminal" evidence="7">
    <location>
        <begin position="1395"/>
        <end position="1734"/>
    </location>
</feature>
<evidence type="ECO:0000259" key="7">
    <source>
        <dbReference type="Pfam" id="PF04357"/>
    </source>
</evidence>
<keyword evidence="4" id="KW-0472">Membrane</keyword>
<evidence type="ECO:0000256" key="1">
    <source>
        <dbReference type="ARBA" id="ARBA00004167"/>
    </source>
</evidence>
<evidence type="ECO:0000256" key="2">
    <source>
        <dbReference type="ARBA" id="ARBA00022692"/>
    </source>
</evidence>
<dbReference type="Proteomes" id="UP000220034">
    <property type="component" value="Unassembled WGS sequence"/>
</dbReference>
<dbReference type="GO" id="GO:0009306">
    <property type="term" value="P:protein secretion"/>
    <property type="evidence" value="ECO:0007669"/>
    <property type="project" value="InterPro"/>
</dbReference>
<protein>
    <submittedName>
        <fullName evidence="8">Autotransporter translocation and assembly factor TamB</fullName>
    </submittedName>
</protein>
<evidence type="ECO:0000313" key="9">
    <source>
        <dbReference type="Proteomes" id="UP000220034"/>
    </source>
</evidence>
<dbReference type="GO" id="GO:0005886">
    <property type="term" value="C:plasma membrane"/>
    <property type="evidence" value="ECO:0007669"/>
    <property type="project" value="InterPro"/>
</dbReference>
<keyword evidence="3" id="KW-1133">Transmembrane helix</keyword>
<keyword evidence="9" id="KW-1185">Reference proteome</keyword>
<evidence type="ECO:0000256" key="4">
    <source>
        <dbReference type="ARBA" id="ARBA00023136"/>
    </source>
</evidence>
<keyword evidence="6" id="KW-0732">Signal</keyword>
<dbReference type="InterPro" id="IPR007452">
    <property type="entry name" value="TamB_C"/>
</dbReference>
<keyword evidence="2" id="KW-0812">Transmembrane</keyword>
<feature type="chain" id="PRO_5012022283" evidence="6">
    <location>
        <begin position="20"/>
        <end position="1734"/>
    </location>
</feature>
<dbReference type="OrthoDB" id="7784409at2"/>
<dbReference type="Pfam" id="PF04357">
    <property type="entry name" value="TamB"/>
    <property type="match status" value="1"/>
</dbReference>
<feature type="region of interest" description="Disordered" evidence="5">
    <location>
        <begin position="111"/>
        <end position="130"/>
    </location>
</feature>